<dbReference type="Gene3D" id="1.10.287.70">
    <property type="match status" value="4"/>
</dbReference>
<feature type="transmembrane region" description="Helical" evidence="8">
    <location>
        <begin position="866"/>
        <end position="884"/>
    </location>
</feature>
<evidence type="ECO:0000259" key="9">
    <source>
        <dbReference type="Pfam" id="PF00520"/>
    </source>
</evidence>
<feature type="transmembrane region" description="Helical" evidence="8">
    <location>
        <begin position="470"/>
        <end position="497"/>
    </location>
</feature>
<keyword evidence="8" id="KW-0915">Sodium</keyword>
<dbReference type="InterPro" id="IPR027359">
    <property type="entry name" value="Volt_channel_dom_sf"/>
</dbReference>
<feature type="transmembrane region" description="Helical" evidence="8">
    <location>
        <begin position="602"/>
        <end position="625"/>
    </location>
</feature>
<evidence type="ECO:0000256" key="3">
    <source>
        <dbReference type="ARBA" id="ARBA00022692"/>
    </source>
</evidence>
<feature type="transmembrane region" description="Helical" evidence="8">
    <location>
        <begin position="409"/>
        <end position="427"/>
    </location>
</feature>
<feature type="transmembrane region" description="Helical" evidence="8">
    <location>
        <begin position="1200"/>
        <end position="1218"/>
    </location>
</feature>
<comment type="subcellular location">
    <subcellularLocation>
        <location evidence="1 8">Cell membrane</location>
        <topology evidence="1 8">Multi-pass membrane protein</topology>
    </subcellularLocation>
</comment>
<comment type="function">
    <text evidence="8">Mediates the voltage-dependent sodium ion permeability of excitable membranes. Assuming opened or closed conformations in response to the voltage difference across the membrane, the protein forms a sodium-selective channel through which Na(+) ions may pass in accordance with their electrochemical gradient.</text>
</comment>
<reference evidence="10 11" key="1">
    <citation type="submission" date="2022-05" db="EMBL/GenBank/DDBJ databases">
        <authorList>
            <consortium name="Genoscope - CEA"/>
            <person name="William W."/>
        </authorList>
    </citation>
    <scope>NUCLEOTIDE SEQUENCE [LARGE SCALE GENOMIC DNA]</scope>
</reference>
<protein>
    <recommendedName>
        <fullName evidence="8">Sodium channel protein</fullName>
    </recommendedName>
</protein>
<feature type="domain" description="Ion transport" evidence="9">
    <location>
        <begin position="404"/>
        <end position="629"/>
    </location>
</feature>
<dbReference type="InterPro" id="IPR001696">
    <property type="entry name" value="Na_channel_asu"/>
</dbReference>
<comment type="caution">
    <text evidence="10">The sequence shown here is derived from an EMBL/GenBank/DDBJ whole genome shotgun (WGS) entry which is preliminary data.</text>
</comment>
<dbReference type="Proteomes" id="UP001159427">
    <property type="component" value="Unassembled WGS sequence"/>
</dbReference>
<feature type="transmembrane region" description="Helical" evidence="8">
    <location>
        <begin position="1123"/>
        <end position="1140"/>
    </location>
</feature>
<dbReference type="Gene3D" id="1.10.238.10">
    <property type="entry name" value="EF-hand"/>
    <property type="match status" value="1"/>
</dbReference>
<feature type="domain" description="Ion transport" evidence="9">
    <location>
        <begin position="1123"/>
        <end position="1383"/>
    </location>
</feature>
<keyword evidence="8" id="KW-0739">Sodium transport</keyword>
<feature type="transmembrane region" description="Helical" evidence="8">
    <location>
        <begin position="806"/>
        <end position="826"/>
    </location>
</feature>
<keyword evidence="11" id="KW-1185">Reference proteome</keyword>
<keyword evidence="8" id="KW-0894">Sodium channel</keyword>
<sequence length="1521" mass="172754">MTLQVAGFPECLRSISESRWLILMEASQVYFESFVILTILINCVFLVLENPPDEAEYVFSGIYTMEMVTKILSRGFILHTHAYLRDGWNWLDFIVVLLGYITMAPNIANLTGIRTIRVLRALRTISTLKGLRAVVNTLLSSLKLLSDVLILFIFFLGLMALIGLQLFSGELRNKCVLDIQYANSTENEQERALNESFWFLNNGDPLICGNSSSAGSCPSNYTCMPNAGPNPDHGYTTFDNMAWSLIMALQILTMDFWQNVYNKINRSSGAQYVPYFVIGIFFCAFYLMNLVLAMVYLSYEQELSSDGKEEEKMDQRRTGRSYQAHERMLNRLILLDRNQPPPSEDEAKDADSNASKRRESLHHILSARVLTQRSETNKVTSKVLSHIKSCWKMVQKCMQQITSHPAFDVVILLLIVLNTVVLAMYYHGIPTQFRRVLDILNWVFTLLFTTEILIRVVAMGPTEFVRVRWYLFDTAVVAASLLGYVIHADGLSIFRTLRMVRLLRLAKSWKTMKRLMKAIARSIEPVGNITLILGVIIYIFAVLGMKTFGKDYKADKFGDSGVPRWNFSDIWHAFLMVFRVLSGEWIEPLWDCMRVTNAAKAIPYFLTVLVIGNFLVLNMFVTLIVNAFDFRDDNSDGVDGSKSAIKNIFKTRRSCLLEENYRGSLRPCKLKVVESKHPDERSNGVSLATHTGDHDGKEHCKTLDNVIDIDSSNNAMREGTSFEDGVDSPPSVKMEYIKDGISENGVVTSVPVPSFEIKELYIEDCLPEHCACVDCQLWSPLSTESISWLKFRGRVRIFVEKKYFDWFILFMVFLSSFMLVFEDVNLHKRPNLEKTLEILNYIFACVFTLEFLLKAIGFGLTKYFASPWNCLDAFIVSISLACLFENKQLSVFRSLRTLRALRPLRAISRLEGMKVVVNALFAALPSIANVLVVSLLFWLIFSILGVHFFAGKFYKCVDEDNAQLPVSVIASKAECLNRTMDGYRWINSKVNFDNVLAGFLALMQVATFAGWMEVMKDAVDSTKVDMQPKFENNLMAYCFFVAFIIVGSFFVLNLFVGVIIDNFNTLKKKYEDISSMGMLLTESQRKWVSFLKEAARKKPPTKDIRPEKRLIGQLYDVVTGDKFEVAIMIVIMCNMVMMMIQHHGQSSQVTTVLHILLPGQVCSFVSYFHKVRFLIYIIYLISILKVIALKQHYFKKAWNVFDFVIVISSIVEIILGEVNVNEDMFSPSLLRVLRIFRIARLLRLVEFAKGIRQLLWALMISLPALFNVAALLFLVIFIYGIIGMSAFGHVKQEGALNELVNFATFGSSLSLLFRLSTGAGWNDIMDSLLLKPPDCDPNYMNLPHGNCGSIGAVFYLVSYIVIVFLIIINMYIAIILENVYRAHEIEDSGITQEDFDSFYVLWGEFVPDGRLYLRLAQLSEFVATLKKPFKLPKPNTEILAEMDIPLGSGPGGSGEVVHCFDLLKALVKRVLGEHGESPEVFQEITVKMEASFNKSFRKRRASLPIIGSTSKLSESVPENDL</sequence>
<feature type="transmembrane region" description="Helical" evidence="8">
    <location>
        <begin position="1352"/>
        <end position="1376"/>
    </location>
</feature>
<feature type="transmembrane region" description="Helical" evidence="8">
    <location>
        <begin position="272"/>
        <end position="299"/>
    </location>
</feature>
<evidence type="ECO:0000256" key="7">
    <source>
        <dbReference type="ARBA" id="ARBA00023157"/>
    </source>
</evidence>
<evidence type="ECO:0000256" key="1">
    <source>
        <dbReference type="ARBA" id="ARBA00004651"/>
    </source>
</evidence>
<dbReference type="EMBL" id="CALNXI010000104">
    <property type="protein sequence ID" value="CAH3019047.1"/>
    <property type="molecule type" value="Genomic_DNA"/>
</dbReference>
<feature type="domain" description="Ion transport" evidence="9">
    <location>
        <begin position="802"/>
        <end position="1069"/>
    </location>
</feature>
<keyword evidence="7" id="KW-1015">Disulfide bond</keyword>
<feature type="domain" description="Ion transport" evidence="9">
    <location>
        <begin position="30"/>
        <end position="301"/>
    </location>
</feature>
<feature type="transmembrane region" description="Helical" evidence="8">
    <location>
        <begin position="1254"/>
        <end position="1282"/>
    </location>
</feature>
<evidence type="ECO:0000313" key="11">
    <source>
        <dbReference type="Proteomes" id="UP001159427"/>
    </source>
</evidence>
<dbReference type="InterPro" id="IPR044564">
    <property type="entry name" value="Na_chnl_inactivation_gate"/>
</dbReference>
<evidence type="ECO:0000313" key="10">
    <source>
        <dbReference type="EMBL" id="CAH3019047.1"/>
    </source>
</evidence>
<keyword evidence="5 8" id="KW-1133">Transmembrane helix</keyword>
<evidence type="ECO:0000256" key="4">
    <source>
        <dbReference type="ARBA" id="ARBA00022737"/>
    </source>
</evidence>
<dbReference type="InterPro" id="IPR043203">
    <property type="entry name" value="VGCC_Ca_Na"/>
</dbReference>
<feature type="transmembrane region" description="Helical" evidence="8">
    <location>
        <begin position="1034"/>
        <end position="1060"/>
    </location>
</feature>
<comment type="caution">
    <text evidence="8">Lacks conserved residue(s) required for the propagation of feature annotation.</text>
</comment>
<proteinExistence type="inferred from homology"/>
<keyword evidence="8" id="KW-0813">Transport</keyword>
<dbReference type="PRINTS" id="PR00170">
    <property type="entry name" value="NACHANNEL"/>
</dbReference>
<dbReference type="Pfam" id="PF00520">
    <property type="entry name" value="Ion_trans"/>
    <property type="match status" value="4"/>
</dbReference>
<name>A0ABN8LP99_9CNID</name>
<feature type="transmembrane region" description="Helical" evidence="8">
    <location>
        <begin position="518"/>
        <end position="543"/>
    </location>
</feature>
<feature type="transmembrane region" description="Helical" evidence="8">
    <location>
        <begin position="93"/>
        <end position="113"/>
    </location>
</feature>
<feature type="transmembrane region" description="Helical" evidence="8">
    <location>
        <begin position="915"/>
        <end position="941"/>
    </location>
</feature>
<keyword evidence="8" id="KW-0406">Ion transport</keyword>
<dbReference type="PANTHER" id="PTHR10037:SF62">
    <property type="entry name" value="SODIUM CHANNEL PROTEIN 60E"/>
    <property type="match status" value="1"/>
</dbReference>
<dbReference type="CDD" id="cd13433">
    <property type="entry name" value="Na_channel_gate"/>
    <property type="match status" value="1"/>
</dbReference>
<feature type="transmembrane region" description="Helical" evidence="8">
    <location>
        <begin position="1173"/>
        <end position="1188"/>
    </location>
</feature>
<dbReference type="InterPro" id="IPR005821">
    <property type="entry name" value="Ion_trans_dom"/>
</dbReference>
<keyword evidence="2" id="KW-1003">Cell membrane</keyword>
<accession>A0ABN8LP99</accession>
<feature type="transmembrane region" description="Helical" evidence="8">
    <location>
        <begin position="439"/>
        <end position="458"/>
    </location>
</feature>
<evidence type="ECO:0000256" key="6">
    <source>
        <dbReference type="ARBA" id="ARBA00023136"/>
    </source>
</evidence>
<feature type="transmembrane region" description="Helical" evidence="8">
    <location>
        <begin position="241"/>
        <end position="260"/>
    </location>
</feature>
<feature type="transmembrane region" description="Helical" evidence="8">
    <location>
        <begin position="838"/>
        <end position="860"/>
    </location>
</feature>
<dbReference type="Gene3D" id="1.20.120.350">
    <property type="entry name" value="Voltage-gated potassium channels. Chain C"/>
    <property type="match status" value="4"/>
</dbReference>
<comment type="similarity">
    <text evidence="8">Belongs to the sodium channel (TC 1.A.1.10) family.</text>
</comment>
<keyword evidence="6 8" id="KW-0472">Membrane</keyword>
<keyword evidence="3 8" id="KW-0812">Transmembrane</keyword>
<keyword evidence="8" id="KW-0407">Ion channel</keyword>
<keyword evidence="4" id="KW-0677">Repeat</keyword>
<dbReference type="PANTHER" id="PTHR10037">
    <property type="entry name" value="VOLTAGE-GATED CATION CHANNEL CALCIUM AND SODIUM"/>
    <property type="match status" value="1"/>
</dbReference>
<keyword evidence="8" id="KW-0851">Voltage-gated channel</keyword>
<evidence type="ECO:0000256" key="2">
    <source>
        <dbReference type="ARBA" id="ARBA00022475"/>
    </source>
</evidence>
<evidence type="ECO:0000256" key="8">
    <source>
        <dbReference type="RuleBase" id="RU361132"/>
    </source>
</evidence>
<dbReference type="SUPFAM" id="SSF81324">
    <property type="entry name" value="Voltage-gated potassium channels"/>
    <property type="match status" value="4"/>
</dbReference>
<organism evidence="10 11">
    <name type="scientific">Porites evermanni</name>
    <dbReference type="NCBI Taxonomy" id="104178"/>
    <lineage>
        <taxon>Eukaryota</taxon>
        <taxon>Metazoa</taxon>
        <taxon>Cnidaria</taxon>
        <taxon>Anthozoa</taxon>
        <taxon>Hexacorallia</taxon>
        <taxon>Scleractinia</taxon>
        <taxon>Fungiina</taxon>
        <taxon>Poritidae</taxon>
        <taxon>Porites</taxon>
    </lineage>
</organism>
<feature type="transmembrane region" description="Helical" evidence="8">
    <location>
        <begin position="995"/>
        <end position="1014"/>
    </location>
</feature>
<feature type="transmembrane region" description="Helical" evidence="8">
    <location>
        <begin position="29"/>
        <end position="48"/>
    </location>
</feature>
<evidence type="ECO:0000256" key="5">
    <source>
        <dbReference type="ARBA" id="ARBA00022989"/>
    </source>
</evidence>
<gene>
    <name evidence="10" type="ORF">PEVE_00000813</name>
</gene>
<feature type="transmembrane region" description="Helical" evidence="8">
    <location>
        <begin position="148"/>
        <end position="167"/>
    </location>
</feature>